<dbReference type="AlphaFoldDB" id="A0A8R7R2G2"/>
<sequence>MELRSALSTSSEASLLSKHITYSIIVVSQGSVILPSLVNPNSSCDILRSSSKIIVRRHAMGISKRLPSEE</sequence>
<reference evidence="1" key="3">
    <citation type="submission" date="2022-06" db="UniProtKB">
        <authorList>
            <consortium name="EnsemblPlants"/>
        </authorList>
    </citation>
    <scope>IDENTIFICATION</scope>
</reference>
<accession>A0A8R7R2G2</accession>
<dbReference type="EnsemblPlants" id="TuG1812G0700002933.01.T01">
    <property type="protein sequence ID" value="TuG1812G0700002933.01.T01.cds254393"/>
    <property type="gene ID" value="TuG1812G0700002933.01"/>
</dbReference>
<organism evidence="1 2">
    <name type="scientific">Triticum urartu</name>
    <name type="common">Red wild einkorn</name>
    <name type="synonym">Crithodium urartu</name>
    <dbReference type="NCBI Taxonomy" id="4572"/>
    <lineage>
        <taxon>Eukaryota</taxon>
        <taxon>Viridiplantae</taxon>
        <taxon>Streptophyta</taxon>
        <taxon>Embryophyta</taxon>
        <taxon>Tracheophyta</taxon>
        <taxon>Spermatophyta</taxon>
        <taxon>Magnoliopsida</taxon>
        <taxon>Liliopsida</taxon>
        <taxon>Poales</taxon>
        <taxon>Poaceae</taxon>
        <taxon>BOP clade</taxon>
        <taxon>Pooideae</taxon>
        <taxon>Triticodae</taxon>
        <taxon>Triticeae</taxon>
        <taxon>Triticinae</taxon>
        <taxon>Triticum</taxon>
    </lineage>
</organism>
<dbReference type="Gramene" id="TuG1812G0700002933.01.T01">
    <property type="protein sequence ID" value="TuG1812G0700002933.01.T01.cds254393"/>
    <property type="gene ID" value="TuG1812G0700002933.01"/>
</dbReference>
<protein>
    <submittedName>
        <fullName evidence="1">Uncharacterized protein</fullName>
    </submittedName>
</protein>
<reference evidence="2" key="1">
    <citation type="journal article" date="2013" name="Nature">
        <title>Draft genome of the wheat A-genome progenitor Triticum urartu.</title>
        <authorList>
            <person name="Ling H.Q."/>
            <person name="Zhao S."/>
            <person name="Liu D."/>
            <person name="Wang J."/>
            <person name="Sun H."/>
            <person name="Zhang C."/>
            <person name="Fan H."/>
            <person name="Li D."/>
            <person name="Dong L."/>
            <person name="Tao Y."/>
            <person name="Gao C."/>
            <person name="Wu H."/>
            <person name="Li Y."/>
            <person name="Cui Y."/>
            <person name="Guo X."/>
            <person name="Zheng S."/>
            <person name="Wang B."/>
            <person name="Yu K."/>
            <person name="Liang Q."/>
            <person name="Yang W."/>
            <person name="Lou X."/>
            <person name="Chen J."/>
            <person name="Feng M."/>
            <person name="Jian J."/>
            <person name="Zhang X."/>
            <person name="Luo G."/>
            <person name="Jiang Y."/>
            <person name="Liu J."/>
            <person name="Wang Z."/>
            <person name="Sha Y."/>
            <person name="Zhang B."/>
            <person name="Wu H."/>
            <person name="Tang D."/>
            <person name="Shen Q."/>
            <person name="Xue P."/>
            <person name="Zou S."/>
            <person name="Wang X."/>
            <person name="Liu X."/>
            <person name="Wang F."/>
            <person name="Yang Y."/>
            <person name="An X."/>
            <person name="Dong Z."/>
            <person name="Zhang K."/>
            <person name="Zhang X."/>
            <person name="Luo M.C."/>
            <person name="Dvorak J."/>
            <person name="Tong Y."/>
            <person name="Wang J."/>
            <person name="Yang H."/>
            <person name="Li Z."/>
            <person name="Wang D."/>
            <person name="Zhang A."/>
            <person name="Wang J."/>
        </authorList>
    </citation>
    <scope>NUCLEOTIDE SEQUENCE</scope>
    <source>
        <strain evidence="2">cv. G1812</strain>
    </source>
</reference>
<evidence type="ECO:0000313" key="2">
    <source>
        <dbReference type="Proteomes" id="UP000015106"/>
    </source>
</evidence>
<name>A0A8R7R2G2_TRIUA</name>
<dbReference type="Proteomes" id="UP000015106">
    <property type="component" value="Chromosome 7"/>
</dbReference>
<evidence type="ECO:0000313" key="1">
    <source>
        <dbReference type="EnsemblPlants" id="TuG1812G0700002933.01.T01.cds254393"/>
    </source>
</evidence>
<proteinExistence type="predicted"/>
<keyword evidence="2" id="KW-1185">Reference proteome</keyword>
<reference evidence="1" key="2">
    <citation type="submission" date="2018-03" db="EMBL/GenBank/DDBJ databases">
        <title>The Triticum urartu genome reveals the dynamic nature of wheat genome evolution.</title>
        <authorList>
            <person name="Ling H."/>
            <person name="Ma B."/>
            <person name="Shi X."/>
            <person name="Liu H."/>
            <person name="Dong L."/>
            <person name="Sun H."/>
            <person name="Cao Y."/>
            <person name="Gao Q."/>
            <person name="Zheng S."/>
            <person name="Li Y."/>
            <person name="Yu Y."/>
            <person name="Du H."/>
            <person name="Qi M."/>
            <person name="Li Y."/>
            <person name="Yu H."/>
            <person name="Cui Y."/>
            <person name="Wang N."/>
            <person name="Chen C."/>
            <person name="Wu H."/>
            <person name="Zhao Y."/>
            <person name="Zhang J."/>
            <person name="Li Y."/>
            <person name="Zhou W."/>
            <person name="Zhang B."/>
            <person name="Hu W."/>
            <person name="Eijk M."/>
            <person name="Tang J."/>
            <person name="Witsenboer H."/>
            <person name="Zhao S."/>
            <person name="Li Z."/>
            <person name="Zhang A."/>
            <person name="Wang D."/>
            <person name="Liang C."/>
        </authorList>
    </citation>
    <scope>NUCLEOTIDE SEQUENCE [LARGE SCALE GENOMIC DNA]</scope>
    <source>
        <strain evidence="1">cv. G1812</strain>
    </source>
</reference>